<evidence type="ECO:0000313" key="4">
    <source>
        <dbReference type="EMBL" id="SLN40554.1"/>
    </source>
</evidence>
<dbReference type="PROSITE" id="PS51755">
    <property type="entry name" value="OMPR_PHOB"/>
    <property type="match status" value="1"/>
</dbReference>
<evidence type="ECO:0000259" key="3">
    <source>
        <dbReference type="PROSITE" id="PS51755"/>
    </source>
</evidence>
<name>A0A1Y5SH37_9RHOB</name>
<dbReference type="InterPro" id="IPR001867">
    <property type="entry name" value="OmpR/PhoB-type_DNA-bd"/>
</dbReference>
<dbReference type="SUPFAM" id="SSF46894">
    <property type="entry name" value="C-terminal effector domain of the bipartite response regulators"/>
    <property type="match status" value="1"/>
</dbReference>
<dbReference type="GO" id="GO:0000160">
    <property type="term" value="P:phosphorelay signal transduction system"/>
    <property type="evidence" value="ECO:0007669"/>
    <property type="project" value="InterPro"/>
</dbReference>
<dbReference type="AlphaFoldDB" id="A0A1Y5SH37"/>
<evidence type="ECO:0000313" key="5">
    <source>
        <dbReference type="Proteomes" id="UP000193900"/>
    </source>
</evidence>
<feature type="DNA-binding region" description="OmpR/PhoB-type" evidence="2">
    <location>
        <begin position="3"/>
        <end position="99"/>
    </location>
</feature>
<dbReference type="EMBL" id="FWFZ01000006">
    <property type="protein sequence ID" value="SLN40554.1"/>
    <property type="molecule type" value="Genomic_DNA"/>
</dbReference>
<evidence type="ECO:0000256" key="2">
    <source>
        <dbReference type="PROSITE-ProRule" id="PRU01091"/>
    </source>
</evidence>
<keyword evidence="1 2" id="KW-0238">DNA-binding</keyword>
<dbReference type="InterPro" id="IPR011990">
    <property type="entry name" value="TPR-like_helical_dom_sf"/>
</dbReference>
<dbReference type="InterPro" id="IPR036388">
    <property type="entry name" value="WH-like_DNA-bd_sf"/>
</dbReference>
<sequence>METGLLSFGPLTLDLRAGHLTRDGQAVSLRSKAFAVLDQLARRPGEVVSKDALMAAVWPDVTVTEDSLTQAIRDIRRVLGPEARDRLRTVARRGYALHPDAAAPAPPKRPRIALLPLQRRSGGTEASDLIDGLIEEITIGLSRFRSLAVIARHSAFAAADEPGLDLPGIGARLGADYVMDGTAHLAGDQLRLSISLNDVATGEVIWAESLTCVGHRLLTLQDLVPRRIVQSLALSAAEGARRQQTSNPTAFAHYARAVSLQRQLTTEQERRAHDYLLAALRLDPDFALAHCLLARAEIALEGFGLSSRAARLRAREHAARAVELAPDEAQCLSMLGFVHCYLEDWQAAETLIRRAIAANPCLSDCLADMAFVCLCRGRPAESLTWLDRAEEINPLKPPAHDVLRSEALFAQGHFDAAARALASLPQLGIRQLVRLAAIHACAGDSEGVRRHLDRAFALDPAWDCVAAAERSYLFEHDRDRQHLLGAIRAALRLYAGDAV</sequence>
<dbReference type="InterPro" id="IPR019734">
    <property type="entry name" value="TPR_rpt"/>
</dbReference>
<protein>
    <submittedName>
        <fullName evidence="4">Transcriptional regulator HilA</fullName>
    </submittedName>
</protein>
<evidence type="ECO:0000256" key="1">
    <source>
        <dbReference type="ARBA" id="ARBA00023125"/>
    </source>
</evidence>
<dbReference type="Gene3D" id="1.25.40.10">
    <property type="entry name" value="Tetratricopeptide repeat domain"/>
    <property type="match status" value="1"/>
</dbReference>
<dbReference type="CDD" id="cd00383">
    <property type="entry name" value="trans_reg_C"/>
    <property type="match status" value="1"/>
</dbReference>
<feature type="domain" description="OmpR/PhoB-type" evidence="3">
    <location>
        <begin position="3"/>
        <end position="99"/>
    </location>
</feature>
<proteinExistence type="predicted"/>
<dbReference type="Proteomes" id="UP000193900">
    <property type="component" value="Unassembled WGS sequence"/>
</dbReference>
<gene>
    <name evidence="4" type="primary">hilA</name>
    <name evidence="4" type="ORF">ROA7023_01589</name>
</gene>
<accession>A0A1Y5SH37</accession>
<dbReference type="SMART" id="SM00028">
    <property type="entry name" value="TPR"/>
    <property type="match status" value="4"/>
</dbReference>
<dbReference type="SMART" id="SM00862">
    <property type="entry name" value="Trans_reg_C"/>
    <property type="match status" value="1"/>
</dbReference>
<dbReference type="Gene3D" id="1.10.10.10">
    <property type="entry name" value="Winged helix-like DNA-binding domain superfamily/Winged helix DNA-binding domain"/>
    <property type="match status" value="1"/>
</dbReference>
<keyword evidence="5" id="KW-1185">Reference proteome</keyword>
<dbReference type="SUPFAM" id="SSF48452">
    <property type="entry name" value="TPR-like"/>
    <property type="match status" value="1"/>
</dbReference>
<dbReference type="InterPro" id="IPR016032">
    <property type="entry name" value="Sig_transdc_resp-reg_C-effctor"/>
</dbReference>
<dbReference type="GO" id="GO:0006355">
    <property type="term" value="P:regulation of DNA-templated transcription"/>
    <property type="evidence" value="ECO:0007669"/>
    <property type="project" value="InterPro"/>
</dbReference>
<reference evidence="4 5" key="1">
    <citation type="submission" date="2017-03" db="EMBL/GenBank/DDBJ databases">
        <authorList>
            <person name="Afonso C.L."/>
            <person name="Miller P.J."/>
            <person name="Scott M.A."/>
            <person name="Spackman E."/>
            <person name="Goraichik I."/>
            <person name="Dimitrov K.M."/>
            <person name="Suarez D.L."/>
            <person name="Swayne D.E."/>
        </authorList>
    </citation>
    <scope>NUCLEOTIDE SEQUENCE [LARGE SCALE GENOMIC DNA]</scope>
    <source>
        <strain evidence="4 5">CECT 7023</strain>
    </source>
</reference>
<dbReference type="GO" id="GO:0003677">
    <property type="term" value="F:DNA binding"/>
    <property type="evidence" value="ECO:0007669"/>
    <property type="project" value="UniProtKB-UniRule"/>
</dbReference>
<organism evidence="4 5">
    <name type="scientific">Roseisalinus antarcticus</name>
    <dbReference type="NCBI Taxonomy" id="254357"/>
    <lineage>
        <taxon>Bacteria</taxon>
        <taxon>Pseudomonadati</taxon>
        <taxon>Pseudomonadota</taxon>
        <taxon>Alphaproteobacteria</taxon>
        <taxon>Rhodobacterales</taxon>
        <taxon>Roseobacteraceae</taxon>
        <taxon>Roseisalinus</taxon>
    </lineage>
</organism>
<dbReference type="Pfam" id="PF00486">
    <property type="entry name" value="Trans_reg_C"/>
    <property type="match status" value="1"/>
</dbReference>